<evidence type="ECO:0000256" key="4">
    <source>
        <dbReference type="ARBA" id="ARBA00022618"/>
    </source>
</evidence>
<evidence type="ECO:0000256" key="1">
    <source>
        <dbReference type="ARBA" id="ARBA00004584"/>
    </source>
</evidence>
<feature type="region of interest" description="Disordered" evidence="9">
    <location>
        <begin position="925"/>
        <end position="1008"/>
    </location>
</feature>
<feature type="compositionally biased region" description="Basic residues" evidence="9">
    <location>
        <begin position="989"/>
        <end position="1000"/>
    </location>
</feature>
<feature type="compositionally biased region" description="Polar residues" evidence="9">
    <location>
        <begin position="935"/>
        <end position="950"/>
    </location>
</feature>
<evidence type="ECO:0000256" key="5">
    <source>
        <dbReference type="ARBA" id="ARBA00022829"/>
    </source>
</evidence>
<dbReference type="Pfam" id="PF07557">
    <property type="entry name" value="Shugoshin_C"/>
    <property type="match status" value="1"/>
</dbReference>
<gene>
    <name evidence="11" type="ORF">GDO81_017124</name>
</gene>
<dbReference type="AlphaFoldDB" id="A0AAV7AAV0"/>
<evidence type="ECO:0000313" key="12">
    <source>
        <dbReference type="Proteomes" id="UP000824782"/>
    </source>
</evidence>
<dbReference type="InterPro" id="IPR038889">
    <property type="entry name" value="Shugoshin1/2"/>
</dbReference>
<evidence type="ECO:0000256" key="8">
    <source>
        <dbReference type="ARBA" id="ARBA00023328"/>
    </source>
</evidence>
<dbReference type="GO" id="GO:0005634">
    <property type="term" value="C:nucleus"/>
    <property type="evidence" value="ECO:0007669"/>
    <property type="project" value="InterPro"/>
</dbReference>
<feature type="region of interest" description="Disordered" evidence="9">
    <location>
        <begin position="717"/>
        <end position="750"/>
    </location>
</feature>
<feature type="compositionally biased region" description="Polar residues" evidence="9">
    <location>
        <begin position="486"/>
        <end position="501"/>
    </location>
</feature>
<dbReference type="Gene3D" id="1.20.5.730">
    <property type="entry name" value="Single helix bin"/>
    <property type="match status" value="1"/>
</dbReference>
<evidence type="ECO:0000313" key="11">
    <source>
        <dbReference type="EMBL" id="KAG8558721.1"/>
    </source>
</evidence>
<keyword evidence="4" id="KW-0132">Cell division</keyword>
<comment type="similarity">
    <text evidence="2">Belongs to the shugoshin family.</text>
</comment>
<dbReference type="PANTHER" id="PTHR21577">
    <property type="entry name" value="SHUGOSHIN"/>
    <property type="match status" value="1"/>
</dbReference>
<feature type="region of interest" description="Disordered" evidence="9">
    <location>
        <begin position="474"/>
        <end position="508"/>
    </location>
</feature>
<organism evidence="11 12">
    <name type="scientific">Engystomops pustulosus</name>
    <name type="common">Tungara frog</name>
    <name type="synonym">Physalaemus pustulosus</name>
    <dbReference type="NCBI Taxonomy" id="76066"/>
    <lineage>
        <taxon>Eukaryota</taxon>
        <taxon>Metazoa</taxon>
        <taxon>Chordata</taxon>
        <taxon>Craniata</taxon>
        <taxon>Vertebrata</taxon>
        <taxon>Euteleostomi</taxon>
        <taxon>Amphibia</taxon>
        <taxon>Batrachia</taxon>
        <taxon>Anura</taxon>
        <taxon>Neobatrachia</taxon>
        <taxon>Hyloidea</taxon>
        <taxon>Leptodactylidae</taxon>
        <taxon>Leiuperinae</taxon>
        <taxon>Engystomops</taxon>
    </lineage>
</organism>
<keyword evidence="6" id="KW-0175">Coiled coil</keyword>
<dbReference type="PANTHER" id="PTHR21577:SF3">
    <property type="entry name" value="SHUGOSHIN 1-RELATED"/>
    <property type="match status" value="1"/>
</dbReference>
<comment type="subcellular location">
    <subcellularLocation>
        <location evidence="1">Chromosome</location>
        <location evidence="1">Centromere</location>
    </subcellularLocation>
</comment>
<feature type="compositionally biased region" description="Polar residues" evidence="9">
    <location>
        <begin position="315"/>
        <end position="340"/>
    </location>
</feature>
<feature type="region of interest" description="Disordered" evidence="9">
    <location>
        <begin position="303"/>
        <end position="349"/>
    </location>
</feature>
<protein>
    <recommendedName>
        <fullName evidence="10">Shugoshin C-terminal domain-containing protein</fullName>
    </recommendedName>
</protein>
<feature type="domain" description="Shugoshin C-terminal" evidence="10">
    <location>
        <begin position="962"/>
        <end position="981"/>
    </location>
</feature>
<sequence>MSSGCHMNLPIASTHPLVDTLPRITSTRPHIAPSPAHHIHQHVGTSPCGPPITSPRMLALPLRGPPPTYPPAHCPAARPHVGTSPGGPPPTRDNSSILKVSLKHNNKALACALTAEKEKSRCLGNDIMFLQKEVKSLHFQNALLRQNLSIVNKMLKDIDIFMNVNLSSAIEISSQTESTDCLSLNETKSERFSQQSALSMDDDPGFRLTGVALRVPSQQKEQKCSSHQSILGNEANPLIVPASPVTAVIKENCDKQDKTELQSWNSTSKETRSRDSLTSLNINHSILPLDEVFSFSNRNAQSGGGFVTKRKKRSTVSNSSTVSIKSRCSTSMNRESSSNAHWEISTDGNDLPDTRATERCFIDPVLQKERLSTVSHCSPQSKQLETCHKNNVGKDIRNALYNEDLQSTNHLELVPNEERHHVVDGHEGQEKTVYEADMEMTSSESASIIAVLPKKTQVSKEKSCIPVKQTGALRKVKQAVREKTNRTGSSTEQQVNNPSKTTDTRRIEEKSIQDLTNPDQKMCASPEPMLEGRSDCIPLSKLSNPEVSPSNKSLAESLFSEKAILLNRIKSEFSITSEKDHCMVVEKIADMAPKKRKSKTCKKAAQMESVKIKKRKMHKKDCEQVAEENDDFNDHIDCAKKTNAKLNIAAKNQEPVLRRETYVIRETDSVENDLVSKIHVNDYRRETFVVSEPSPWLSVNLKTSVYEKMKTLVEPQNNVKSSGSTDICGKAGTGSKPIADSEKEHCNPSSEAEDAYDYKKLVSRCPEKKPTSGIFSEFDKRKTYIVPGKHDNYRDEKGTLVRESFMNLALSQRDESSKFPDIMPSKNDSFMLDMVSESILENTMEFSSFVEFPSATNPESTFTIDMSLKNIPAPDLPVSEDCHKELSQISNHINVLDENENGHQKVTYEIEDSRQCKVEDQTMEIPETAVKPFQDLTNTNLGATKQSPKSCSEDEESQSYTRRRRNPVNYKEPSLGKKLRREDTDIAKGKGKPGGRRNKKVKCESEDE</sequence>
<dbReference type="GO" id="GO:0051177">
    <property type="term" value="P:meiotic sister chromatid cohesion"/>
    <property type="evidence" value="ECO:0007669"/>
    <property type="project" value="TreeGrafter"/>
</dbReference>
<comment type="caution">
    <text evidence="11">The sequence shown here is derived from an EMBL/GenBank/DDBJ whole genome shotgun (WGS) entry which is preliminary data.</text>
</comment>
<keyword evidence="8" id="KW-0137">Centromere</keyword>
<dbReference type="EMBL" id="WNYA01000008">
    <property type="protein sequence ID" value="KAG8558721.1"/>
    <property type="molecule type" value="Genomic_DNA"/>
</dbReference>
<evidence type="ECO:0000256" key="7">
    <source>
        <dbReference type="ARBA" id="ARBA00023306"/>
    </source>
</evidence>
<reference evidence="11" key="1">
    <citation type="thesis" date="2020" institute="ProQuest LLC" country="789 East Eisenhower Parkway, Ann Arbor, MI, USA">
        <title>Comparative Genomics and Chromosome Evolution.</title>
        <authorList>
            <person name="Mudd A.B."/>
        </authorList>
    </citation>
    <scope>NUCLEOTIDE SEQUENCE</scope>
    <source>
        <strain evidence="11">237g6f4</strain>
        <tissue evidence="11">Blood</tissue>
    </source>
</reference>
<name>A0AAV7AAV0_ENGPU</name>
<keyword evidence="7" id="KW-0131">Cell cycle</keyword>
<keyword evidence="5" id="KW-0159">Chromosome partition</keyword>
<keyword evidence="3" id="KW-0158">Chromosome</keyword>
<accession>A0AAV7AAV0</accession>
<evidence type="ECO:0000259" key="10">
    <source>
        <dbReference type="Pfam" id="PF07557"/>
    </source>
</evidence>
<dbReference type="InterPro" id="IPR011515">
    <property type="entry name" value="Shugoshin_C"/>
</dbReference>
<evidence type="ECO:0000256" key="3">
    <source>
        <dbReference type="ARBA" id="ARBA00022454"/>
    </source>
</evidence>
<evidence type="ECO:0000256" key="9">
    <source>
        <dbReference type="SAM" id="MobiDB-lite"/>
    </source>
</evidence>
<proteinExistence type="inferred from homology"/>
<dbReference type="GO" id="GO:0000776">
    <property type="term" value="C:kinetochore"/>
    <property type="evidence" value="ECO:0007669"/>
    <property type="project" value="TreeGrafter"/>
</dbReference>
<dbReference type="GO" id="GO:0051301">
    <property type="term" value="P:cell division"/>
    <property type="evidence" value="ECO:0007669"/>
    <property type="project" value="UniProtKB-KW"/>
</dbReference>
<evidence type="ECO:0000256" key="6">
    <source>
        <dbReference type="ARBA" id="ARBA00023054"/>
    </source>
</evidence>
<dbReference type="Proteomes" id="UP000824782">
    <property type="component" value="Unassembled WGS sequence"/>
</dbReference>
<evidence type="ECO:0000256" key="2">
    <source>
        <dbReference type="ARBA" id="ARBA00010845"/>
    </source>
</evidence>
<dbReference type="GO" id="GO:0045132">
    <property type="term" value="P:meiotic chromosome segregation"/>
    <property type="evidence" value="ECO:0007669"/>
    <property type="project" value="InterPro"/>
</dbReference>
<keyword evidence="12" id="KW-1185">Reference proteome</keyword>